<organism evidence="2 3">
    <name type="scientific">Streptomyces sanglieri</name>
    <dbReference type="NCBI Taxonomy" id="193460"/>
    <lineage>
        <taxon>Bacteria</taxon>
        <taxon>Bacillati</taxon>
        <taxon>Actinomycetota</taxon>
        <taxon>Actinomycetes</taxon>
        <taxon>Kitasatosporales</taxon>
        <taxon>Streptomycetaceae</taxon>
        <taxon>Streptomyces</taxon>
    </lineage>
</organism>
<evidence type="ECO:0000313" key="2">
    <source>
        <dbReference type="EMBL" id="MFD0629058.1"/>
    </source>
</evidence>
<comment type="caution">
    <text evidence="2">The sequence shown here is derived from an EMBL/GenBank/DDBJ whole genome shotgun (WGS) entry which is preliminary data.</text>
</comment>
<evidence type="ECO:0000313" key="3">
    <source>
        <dbReference type="Proteomes" id="UP001596915"/>
    </source>
</evidence>
<dbReference type="Proteomes" id="UP001596915">
    <property type="component" value="Unassembled WGS sequence"/>
</dbReference>
<accession>A0ABW2X6C2</accession>
<proteinExistence type="predicted"/>
<sequence>MSSEDFEDPEEWDDSDQEPVGLTALFGLAPLIPRHLLLRVVERLGLSVVEALHQPWLEVQSDGYAYDAFADAVSCDALVDAVVEGRDPNLIREVLQARPLAGAWMLRRVAVGLNDLGDPQLAEIAAEVYTHSDATFAIRHTLARGPLGPAMAECLLADDTPPPTHLRPLLATGDPEVARRLLRLPAASVTRSEQAQAAMSLLERGLGGDLKESVRPVPGHGKPGVHITAELEEAFAEGVPSGAEAPQVAALRRAAEEAQTPRQLGLLLAEHLTWQRQTLDFVLHSPHLHDLNALVGVALPRKTRQLLVSGLRQECPTEIGRSLLDHRDAADEPDTALVTPRQARHTAPAQDVVRYTAPVGHLAELMDPTRDQSSGGPMDLLDRAQLNVALDELLKDVSPKALLGAARGVPRFDGTLPELLASGTAHPDTADLTPEGVEFLHLLLHFAPAETVREVLSRVSGHDALGLARHAAVWLTHVPVDDKDEESDLRPYRSVLCATARTRTDSAVRDMLADTAVQAAGDTGMRDAAEFLLVALDAGDVPGVRELAGHHLPDAEPWLARSEKRRRIAWEEVESPEVGLAELLATKPPVRRIRRPQNPVAWEEVIGFYASGDKLTDEALAPLFHRPDLPDELQPLLLEAHPELRTLPLSVNHPYAVSPPRWLLREVLPHWDQVTPVFRSDSLINVVQKRLVGAEELLGRLAPAQYAADVLEAVQNIVTEPATRCRELIAAGIPHAGVETWAIAVRMLAEGYSGTLMDLLTAAAATGKPVDGEEEQAMQQRLASPGGERSGDLLGAGTDGRCAAGPREEGSGTSRGRGSSASVKCTRRSHEQQAKPTGPSARQRRTAAVAAARPGWGRAVHRHPPGRSRDAECVGRPGRTA</sequence>
<reference evidence="3" key="1">
    <citation type="journal article" date="2019" name="Int. J. Syst. Evol. Microbiol.">
        <title>The Global Catalogue of Microorganisms (GCM) 10K type strain sequencing project: providing services to taxonomists for standard genome sequencing and annotation.</title>
        <authorList>
            <consortium name="The Broad Institute Genomics Platform"/>
            <consortium name="The Broad Institute Genome Sequencing Center for Infectious Disease"/>
            <person name="Wu L."/>
            <person name="Ma J."/>
        </authorList>
    </citation>
    <scope>NUCLEOTIDE SEQUENCE [LARGE SCALE GENOMIC DNA]</scope>
    <source>
        <strain evidence="3">JCM 12607</strain>
    </source>
</reference>
<feature type="compositionally biased region" description="Low complexity" evidence="1">
    <location>
        <begin position="846"/>
        <end position="858"/>
    </location>
</feature>
<gene>
    <name evidence="2" type="ORF">ACFQ2K_47030</name>
</gene>
<evidence type="ECO:0000256" key="1">
    <source>
        <dbReference type="SAM" id="MobiDB-lite"/>
    </source>
</evidence>
<feature type="compositionally biased region" description="Low complexity" evidence="1">
    <location>
        <begin position="811"/>
        <end position="822"/>
    </location>
</feature>
<dbReference type="EMBL" id="JBHTGL010000008">
    <property type="protein sequence ID" value="MFD0629058.1"/>
    <property type="molecule type" value="Genomic_DNA"/>
</dbReference>
<protein>
    <submittedName>
        <fullName evidence="2">Uncharacterized protein</fullName>
    </submittedName>
</protein>
<feature type="region of interest" description="Disordered" evidence="1">
    <location>
        <begin position="767"/>
        <end position="881"/>
    </location>
</feature>
<name>A0ABW2X6C2_9ACTN</name>
<keyword evidence="3" id="KW-1185">Reference proteome</keyword>